<keyword evidence="5" id="KW-0501">Molybdenum cofactor biosynthesis</keyword>
<evidence type="ECO:0000313" key="13">
    <source>
        <dbReference type="Proteomes" id="UP000325755"/>
    </source>
</evidence>
<evidence type="ECO:0000256" key="6">
    <source>
        <dbReference type="ARBA" id="ARBA00026066"/>
    </source>
</evidence>
<dbReference type="CDD" id="cd00756">
    <property type="entry name" value="MoaE"/>
    <property type="match status" value="1"/>
</dbReference>
<evidence type="ECO:0000256" key="7">
    <source>
        <dbReference type="ARBA" id="ARBA00029745"/>
    </source>
</evidence>
<dbReference type="UniPathway" id="UPA00344"/>
<dbReference type="GO" id="GO:0006777">
    <property type="term" value="P:Mo-molybdopterin cofactor biosynthetic process"/>
    <property type="evidence" value="ECO:0007669"/>
    <property type="project" value="UniProtKB-KW"/>
</dbReference>
<dbReference type="OrthoDB" id="9803224at2"/>
<name>A0A5Q0BPX6_9GAMM</name>
<gene>
    <name evidence="12" type="ORF">F6R98_18345</name>
</gene>
<evidence type="ECO:0000256" key="9">
    <source>
        <dbReference type="ARBA" id="ARBA00030781"/>
    </source>
</evidence>
<dbReference type="InterPro" id="IPR036563">
    <property type="entry name" value="MoaE_sf"/>
</dbReference>
<comment type="pathway">
    <text evidence="1">Cofactor biosynthesis; molybdopterin biosynthesis.</text>
</comment>
<keyword evidence="13" id="KW-1185">Reference proteome</keyword>
<dbReference type="KEGG" id="mmob:F6R98_18345"/>
<organism evidence="12 13">
    <name type="scientific">Candidatus Methylospira mobilis</name>
    <dbReference type="NCBI Taxonomy" id="1808979"/>
    <lineage>
        <taxon>Bacteria</taxon>
        <taxon>Pseudomonadati</taxon>
        <taxon>Pseudomonadota</taxon>
        <taxon>Gammaproteobacteria</taxon>
        <taxon>Methylococcales</taxon>
        <taxon>Methylococcaceae</taxon>
        <taxon>Candidatus Methylospira</taxon>
    </lineage>
</organism>
<dbReference type="Proteomes" id="UP000325755">
    <property type="component" value="Chromosome"/>
</dbReference>
<comment type="catalytic activity">
    <reaction evidence="11">
        <text>2 [molybdopterin-synthase sulfur-carrier protein]-C-terminal-Gly-aminoethanethioate + cyclic pyranopterin phosphate + H2O = molybdopterin + 2 [molybdopterin-synthase sulfur-carrier protein]-C-terminal Gly-Gly + 2 H(+)</text>
        <dbReference type="Rhea" id="RHEA:26333"/>
        <dbReference type="Rhea" id="RHEA-COMP:12202"/>
        <dbReference type="Rhea" id="RHEA-COMP:19907"/>
        <dbReference type="ChEBI" id="CHEBI:15377"/>
        <dbReference type="ChEBI" id="CHEBI:15378"/>
        <dbReference type="ChEBI" id="CHEBI:58698"/>
        <dbReference type="ChEBI" id="CHEBI:59648"/>
        <dbReference type="ChEBI" id="CHEBI:90778"/>
        <dbReference type="ChEBI" id="CHEBI:232372"/>
        <dbReference type="EC" id="2.8.1.12"/>
    </reaction>
</comment>
<evidence type="ECO:0000256" key="11">
    <source>
        <dbReference type="ARBA" id="ARBA00049878"/>
    </source>
</evidence>
<evidence type="ECO:0000256" key="8">
    <source>
        <dbReference type="ARBA" id="ARBA00030407"/>
    </source>
</evidence>
<evidence type="ECO:0000256" key="4">
    <source>
        <dbReference type="ARBA" id="ARBA00013858"/>
    </source>
</evidence>
<dbReference type="GO" id="GO:0030366">
    <property type="term" value="F:molybdopterin synthase activity"/>
    <property type="evidence" value="ECO:0007669"/>
    <property type="project" value="UniProtKB-EC"/>
</dbReference>
<evidence type="ECO:0000256" key="2">
    <source>
        <dbReference type="ARBA" id="ARBA00005426"/>
    </source>
</evidence>
<dbReference type="PANTHER" id="PTHR23404">
    <property type="entry name" value="MOLYBDOPTERIN SYNTHASE RELATED"/>
    <property type="match status" value="1"/>
</dbReference>
<evidence type="ECO:0000256" key="5">
    <source>
        <dbReference type="ARBA" id="ARBA00023150"/>
    </source>
</evidence>
<dbReference type="Gene3D" id="3.90.1170.40">
    <property type="entry name" value="Molybdopterin biosynthesis MoaE subunit"/>
    <property type="match status" value="1"/>
</dbReference>
<comment type="similarity">
    <text evidence="2">Belongs to the MoaE family.</text>
</comment>
<dbReference type="EMBL" id="CP044205">
    <property type="protein sequence ID" value="QFY44351.1"/>
    <property type="molecule type" value="Genomic_DNA"/>
</dbReference>
<dbReference type="AlphaFoldDB" id="A0A5Q0BPX6"/>
<evidence type="ECO:0000256" key="1">
    <source>
        <dbReference type="ARBA" id="ARBA00005046"/>
    </source>
</evidence>
<accession>A0A5Q0BPX6</accession>
<reference evidence="12 13" key="1">
    <citation type="submission" date="2019-09" db="EMBL/GenBank/DDBJ databases">
        <title>Ecophysiology of the spiral-shaped methanotroph Methylospira mobilis as revealed by the complete genome sequence.</title>
        <authorList>
            <person name="Oshkin I.Y."/>
            <person name="Dedysh S.N."/>
            <person name="Miroshnikov K."/>
            <person name="Danilova O.V."/>
            <person name="Hakobyan A."/>
            <person name="Liesack W."/>
        </authorList>
    </citation>
    <scope>NUCLEOTIDE SEQUENCE [LARGE SCALE GENOMIC DNA]</scope>
    <source>
        <strain evidence="12 13">Shm1</strain>
    </source>
</reference>
<dbReference type="InterPro" id="IPR003448">
    <property type="entry name" value="Mopterin_biosynth_MoaE"/>
</dbReference>
<dbReference type="EC" id="2.8.1.12" evidence="3"/>
<sequence length="146" mass="16311">MAVRISAMPFEPLLELAAAQSGIPELKGKAGASAIFIGAMRDFNDNDDVQAMTLEHYPGMTERQIETIIDETRRQWPIIDALVIHRVGYVLPGDALVLVAVWSAHRSVAFDACRHILEALKSSAPFWKKEVLANDSERWVEHNTPF</sequence>
<evidence type="ECO:0000256" key="3">
    <source>
        <dbReference type="ARBA" id="ARBA00011950"/>
    </source>
</evidence>
<dbReference type="FunCoup" id="A0A5Q0BPX6">
    <property type="interactions" value="526"/>
</dbReference>
<evidence type="ECO:0000256" key="10">
    <source>
        <dbReference type="ARBA" id="ARBA00032474"/>
    </source>
</evidence>
<dbReference type="Pfam" id="PF02391">
    <property type="entry name" value="MoaE"/>
    <property type="match status" value="1"/>
</dbReference>
<dbReference type="RefSeq" id="WP_153250316.1">
    <property type="nucleotide sequence ID" value="NZ_CP044205.1"/>
</dbReference>
<comment type="subunit">
    <text evidence="6">Heterotetramer of 2 MoaD subunits and 2 MoaE subunits. Also stable as homodimer. The enzyme changes between these two forms during catalysis.</text>
</comment>
<evidence type="ECO:0000313" key="12">
    <source>
        <dbReference type="EMBL" id="QFY44351.1"/>
    </source>
</evidence>
<proteinExistence type="inferred from homology"/>
<protein>
    <recommendedName>
        <fullName evidence="4">Molybdopterin synthase catalytic subunit</fullName>
        <ecNumber evidence="3">2.8.1.12</ecNumber>
    </recommendedName>
    <alternativeName>
        <fullName evidence="9">MPT synthase subunit 2</fullName>
    </alternativeName>
    <alternativeName>
        <fullName evidence="7">Molybdenum cofactor biosynthesis protein E</fullName>
    </alternativeName>
    <alternativeName>
        <fullName evidence="8">Molybdopterin-converting factor large subunit</fullName>
    </alternativeName>
    <alternativeName>
        <fullName evidence="10">Molybdopterin-converting factor subunit 2</fullName>
    </alternativeName>
</protein>
<dbReference type="InParanoid" id="A0A5Q0BPX6"/>
<dbReference type="SUPFAM" id="SSF54690">
    <property type="entry name" value="Molybdopterin synthase subunit MoaE"/>
    <property type="match status" value="1"/>
</dbReference>